<keyword evidence="3" id="KW-1185">Reference proteome</keyword>
<feature type="region of interest" description="Disordered" evidence="1">
    <location>
        <begin position="45"/>
        <end position="101"/>
    </location>
</feature>
<name>A0AAD8GRN2_9APIA</name>
<evidence type="ECO:0000313" key="2">
    <source>
        <dbReference type="EMBL" id="KAK1352949.1"/>
    </source>
</evidence>
<feature type="compositionally biased region" description="Low complexity" evidence="1">
    <location>
        <begin position="7"/>
        <end position="32"/>
    </location>
</feature>
<feature type="compositionally biased region" description="Basic and acidic residues" evidence="1">
    <location>
        <begin position="169"/>
        <end position="184"/>
    </location>
</feature>
<dbReference type="EMBL" id="JAUIZM010000014">
    <property type="protein sequence ID" value="KAK1352949.1"/>
    <property type="molecule type" value="Genomic_DNA"/>
</dbReference>
<sequence>MEGLGGSEVSSSITSSGSSLSSGVSSSLSCGSSFASAIDPAKKQVVAVRHTTTKKKKRTNIYKQHDYPQKREKRRVKKLSFDESQQASEVKSPSFFKQSGQICPSSVPPFLPSRKAKITGSEPPLIPADYPFTQRFMSSSARSLELNFKIKSNVLNDKENMEQSANKVEVTEEKPRRDKNEPTL</sequence>
<feature type="compositionally biased region" description="Polar residues" evidence="1">
    <location>
        <begin position="82"/>
        <end position="101"/>
    </location>
</feature>
<dbReference type="AlphaFoldDB" id="A0AAD8GRN2"/>
<dbReference type="Proteomes" id="UP001237642">
    <property type="component" value="Unassembled WGS sequence"/>
</dbReference>
<reference evidence="2" key="2">
    <citation type="submission" date="2023-05" db="EMBL/GenBank/DDBJ databases">
        <authorList>
            <person name="Schelkunov M.I."/>
        </authorList>
    </citation>
    <scope>NUCLEOTIDE SEQUENCE</scope>
    <source>
        <strain evidence="2">Hsosn_3</strain>
        <tissue evidence="2">Leaf</tissue>
    </source>
</reference>
<organism evidence="2 3">
    <name type="scientific">Heracleum sosnowskyi</name>
    <dbReference type="NCBI Taxonomy" id="360622"/>
    <lineage>
        <taxon>Eukaryota</taxon>
        <taxon>Viridiplantae</taxon>
        <taxon>Streptophyta</taxon>
        <taxon>Embryophyta</taxon>
        <taxon>Tracheophyta</taxon>
        <taxon>Spermatophyta</taxon>
        <taxon>Magnoliopsida</taxon>
        <taxon>eudicotyledons</taxon>
        <taxon>Gunneridae</taxon>
        <taxon>Pentapetalae</taxon>
        <taxon>asterids</taxon>
        <taxon>campanulids</taxon>
        <taxon>Apiales</taxon>
        <taxon>Apiaceae</taxon>
        <taxon>Apioideae</taxon>
        <taxon>apioid superclade</taxon>
        <taxon>Tordylieae</taxon>
        <taxon>Tordyliinae</taxon>
        <taxon>Heracleum</taxon>
    </lineage>
</organism>
<reference evidence="2" key="1">
    <citation type="submission" date="2023-02" db="EMBL/GenBank/DDBJ databases">
        <title>Genome of toxic invasive species Heracleum sosnowskyi carries increased number of genes despite the absence of recent whole-genome duplications.</title>
        <authorList>
            <person name="Schelkunov M."/>
            <person name="Shtratnikova V."/>
            <person name="Makarenko M."/>
            <person name="Klepikova A."/>
            <person name="Omelchenko D."/>
            <person name="Novikova G."/>
            <person name="Obukhova E."/>
            <person name="Bogdanov V."/>
            <person name="Penin A."/>
            <person name="Logacheva M."/>
        </authorList>
    </citation>
    <scope>NUCLEOTIDE SEQUENCE</scope>
    <source>
        <strain evidence="2">Hsosn_3</strain>
        <tissue evidence="2">Leaf</tissue>
    </source>
</reference>
<gene>
    <name evidence="2" type="ORF">POM88_052787</name>
</gene>
<feature type="region of interest" description="Disordered" evidence="1">
    <location>
        <begin position="157"/>
        <end position="184"/>
    </location>
</feature>
<evidence type="ECO:0000256" key="1">
    <source>
        <dbReference type="SAM" id="MobiDB-lite"/>
    </source>
</evidence>
<evidence type="ECO:0000313" key="3">
    <source>
        <dbReference type="Proteomes" id="UP001237642"/>
    </source>
</evidence>
<feature type="compositionally biased region" description="Basic residues" evidence="1">
    <location>
        <begin position="51"/>
        <end position="60"/>
    </location>
</feature>
<accession>A0AAD8GRN2</accession>
<comment type="caution">
    <text evidence="2">The sequence shown here is derived from an EMBL/GenBank/DDBJ whole genome shotgun (WGS) entry which is preliminary data.</text>
</comment>
<protein>
    <submittedName>
        <fullName evidence="2">Uncharacterized protein</fullName>
    </submittedName>
</protein>
<proteinExistence type="predicted"/>
<feature type="region of interest" description="Disordered" evidence="1">
    <location>
        <begin position="1"/>
        <end position="32"/>
    </location>
</feature>